<dbReference type="EMBL" id="GGEC01033872">
    <property type="protein sequence ID" value="MBX14356.1"/>
    <property type="molecule type" value="Transcribed_RNA"/>
</dbReference>
<organism evidence="1">
    <name type="scientific">Rhizophora mucronata</name>
    <name type="common">Asiatic mangrove</name>
    <dbReference type="NCBI Taxonomy" id="61149"/>
    <lineage>
        <taxon>Eukaryota</taxon>
        <taxon>Viridiplantae</taxon>
        <taxon>Streptophyta</taxon>
        <taxon>Embryophyta</taxon>
        <taxon>Tracheophyta</taxon>
        <taxon>Spermatophyta</taxon>
        <taxon>Magnoliopsida</taxon>
        <taxon>eudicotyledons</taxon>
        <taxon>Gunneridae</taxon>
        <taxon>Pentapetalae</taxon>
        <taxon>rosids</taxon>
        <taxon>fabids</taxon>
        <taxon>Malpighiales</taxon>
        <taxon>Rhizophoraceae</taxon>
        <taxon>Rhizophora</taxon>
    </lineage>
</organism>
<protein>
    <submittedName>
        <fullName evidence="1">Uncharacterized protein</fullName>
    </submittedName>
</protein>
<name>A0A2P2L8Q0_RHIMU</name>
<evidence type="ECO:0000313" key="1">
    <source>
        <dbReference type="EMBL" id="MBX14356.1"/>
    </source>
</evidence>
<dbReference type="AlphaFoldDB" id="A0A2P2L8Q0"/>
<sequence length="36" mass="4098">MTNPSIIFFLFLFFVWLCSFSSKPFSGHLVAGQLTN</sequence>
<accession>A0A2P2L8Q0</accession>
<proteinExistence type="predicted"/>
<reference evidence="1" key="1">
    <citation type="submission" date="2018-02" db="EMBL/GenBank/DDBJ databases">
        <title>Rhizophora mucronata_Transcriptome.</title>
        <authorList>
            <person name="Meera S.P."/>
            <person name="Sreeshan A."/>
            <person name="Augustine A."/>
        </authorList>
    </citation>
    <scope>NUCLEOTIDE SEQUENCE</scope>
    <source>
        <tissue evidence="1">Leaf</tissue>
    </source>
</reference>